<dbReference type="PANTHER" id="PTHR11699">
    <property type="entry name" value="ALDEHYDE DEHYDROGENASE-RELATED"/>
    <property type="match status" value="1"/>
</dbReference>
<sequence>MSSLYILSCLHWQTLHEPIGIVGQIIPQNFPLSLFAWKVGPALARGNTVILKSAEQTTLTALYAAKLLHEPLRAIWRRTRIAAFLHRIN</sequence>
<dbReference type="InterPro" id="IPR016162">
    <property type="entry name" value="Ald_DH_N"/>
</dbReference>
<dbReference type="AlphaFoldDB" id="A0A6P8BTX2"/>
<dbReference type="InterPro" id="IPR015590">
    <property type="entry name" value="Aldehyde_DH_dom"/>
</dbReference>
<evidence type="ECO:0000313" key="3">
    <source>
        <dbReference type="RefSeq" id="XP_031374332.1"/>
    </source>
</evidence>
<organism evidence="2 3">
    <name type="scientific">Punica granatum</name>
    <name type="common">Pomegranate</name>
    <dbReference type="NCBI Taxonomy" id="22663"/>
    <lineage>
        <taxon>Eukaryota</taxon>
        <taxon>Viridiplantae</taxon>
        <taxon>Streptophyta</taxon>
        <taxon>Embryophyta</taxon>
        <taxon>Tracheophyta</taxon>
        <taxon>Spermatophyta</taxon>
        <taxon>Magnoliopsida</taxon>
        <taxon>eudicotyledons</taxon>
        <taxon>Gunneridae</taxon>
        <taxon>Pentapetalae</taxon>
        <taxon>rosids</taxon>
        <taxon>malvids</taxon>
        <taxon>Myrtales</taxon>
        <taxon>Lythraceae</taxon>
        <taxon>Punica</taxon>
    </lineage>
</organism>
<keyword evidence="2" id="KW-1185">Reference proteome</keyword>
<dbReference type="OrthoDB" id="1669877at2759"/>
<name>A0A6P8BTX2_PUNGR</name>
<dbReference type="RefSeq" id="XP_031374332.1">
    <property type="nucleotide sequence ID" value="XM_031518472.1"/>
</dbReference>
<gene>
    <name evidence="3" type="primary">LOC116188992</name>
</gene>
<evidence type="ECO:0000259" key="1">
    <source>
        <dbReference type="Pfam" id="PF00171"/>
    </source>
</evidence>
<dbReference type="Gene3D" id="3.40.605.10">
    <property type="entry name" value="Aldehyde Dehydrogenase, Chain A, domain 1"/>
    <property type="match status" value="1"/>
</dbReference>
<reference evidence="3" key="2">
    <citation type="submission" date="2025-08" db="UniProtKB">
        <authorList>
            <consortium name="RefSeq"/>
        </authorList>
    </citation>
    <scope>IDENTIFICATION</scope>
    <source>
        <tissue evidence="3">Leaf</tissue>
    </source>
</reference>
<dbReference type="GO" id="GO:0016491">
    <property type="term" value="F:oxidoreductase activity"/>
    <property type="evidence" value="ECO:0007669"/>
    <property type="project" value="InterPro"/>
</dbReference>
<evidence type="ECO:0000313" key="2">
    <source>
        <dbReference type="Proteomes" id="UP000515151"/>
    </source>
</evidence>
<dbReference type="GeneID" id="116188992"/>
<dbReference type="SUPFAM" id="SSF53720">
    <property type="entry name" value="ALDH-like"/>
    <property type="match status" value="1"/>
</dbReference>
<accession>A0A6P8BTX2</accession>
<feature type="domain" description="Aldehyde dehydrogenase" evidence="1">
    <location>
        <begin position="14"/>
        <end position="70"/>
    </location>
</feature>
<reference evidence="2" key="1">
    <citation type="journal article" date="2020" name="Plant Biotechnol. J.">
        <title>The pomegranate (Punica granatum L.) draft genome dissects genetic divergence between soft- and hard-seeded cultivars.</title>
        <authorList>
            <person name="Luo X."/>
            <person name="Li H."/>
            <person name="Wu Z."/>
            <person name="Yao W."/>
            <person name="Zhao P."/>
            <person name="Cao D."/>
            <person name="Yu H."/>
            <person name="Li K."/>
            <person name="Poudel K."/>
            <person name="Zhao D."/>
            <person name="Zhang F."/>
            <person name="Xia X."/>
            <person name="Chen L."/>
            <person name="Wang Q."/>
            <person name="Jing D."/>
            <person name="Cao S."/>
        </authorList>
    </citation>
    <scope>NUCLEOTIDE SEQUENCE [LARGE SCALE GENOMIC DNA]</scope>
    <source>
        <strain evidence="2">cv. Tunisia</strain>
    </source>
</reference>
<proteinExistence type="predicted"/>
<dbReference type="Proteomes" id="UP000515151">
    <property type="component" value="Chromosome 8"/>
</dbReference>
<protein>
    <submittedName>
        <fullName evidence="3">Aldehyde dehydrogenase family 2 member B7, mitochondrial-like</fullName>
    </submittedName>
</protein>
<dbReference type="InterPro" id="IPR016161">
    <property type="entry name" value="Ald_DH/histidinol_DH"/>
</dbReference>
<dbReference type="Pfam" id="PF00171">
    <property type="entry name" value="Aldedh"/>
    <property type="match status" value="1"/>
</dbReference>